<evidence type="ECO:0000313" key="2">
    <source>
        <dbReference type="Proteomes" id="UP000076842"/>
    </source>
</evidence>
<gene>
    <name evidence="1" type="ORF">CALCODRAFT_127768</name>
</gene>
<dbReference type="InParanoid" id="A0A165I952"/>
<dbReference type="AlphaFoldDB" id="A0A165I952"/>
<proteinExistence type="predicted"/>
<accession>A0A165I952</accession>
<keyword evidence="2" id="KW-1185">Reference proteome</keyword>
<organism evidence="1 2">
    <name type="scientific">Calocera cornea HHB12733</name>
    <dbReference type="NCBI Taxonomy" id="1353952"/>
    <lineage>
        <taxon>Eukaryota</taxon>
        <taxon>Fungi</taxon>
        <taxon>Dikarya</taxon>
        <taxon>Basidiomycota</taxon>
        <taxon>Agaricomycotina</taxon>
        <taxon>Dacrymycetes</taxon>
        <taxon>Dacrymycetales</taxon>
        <taxon>Dacrymycetaceae</taxon>
        <taxon>Calocera</taxon>
    </lineage>
</organism>
<protein>
    <submittedName>
        <fullName evidence="1">Uncharacterized protein</fullName>
    </submittedName>
</protein>
<dbReference type="Proteomes" id="UP000076842">
    <property type="component" value="Unassembled WGS sequence"/>
</dbReference>
<sequence length="132" mass="13918">MPRVGEVGCRAAKWWWGERESDIRTSVPRAELLMSASSSRYLPYGHRLSGLLGISLKSRLRAIIGAPTWLCSTGSTPVDVLLCSKAQSSLTGPACLPGMSSLASACVLCSICISTGCSCCGMPHGRSNIEGK</sequence>
<reference evidence="1 2" key="1">
    <citation type="journal article" date="2016" name="Mol. Biol. Evol.">
        <title>Comparative Genomics of Early-Diverging Mushroom-Forming Fungi Provides Insights into the Origins of Lignocellulose Decay Capabilities.</title>
        <authorList>
            <person name="Nagy L.G."/>
            <person name="Riley R."/>
            <person name="Tritt A."/>
            <person name="Adam C."/>
            <person name="Daum C."/>
            <person name="Floudas D."/>
            <person name="Sun H."/>
            <person name="Yadav J.S."/>
            <person name="Pangilinan J."/>
            <person name="Larsson K.H."/>
            <person name="Matsuura K."/>
            <person name="Barry K."/>
            <person name="Labutti K."/>
            <person name="Kuo R."/>
            <person name="Ohm R.A."/>
            <person name="Bhattacharya S.S."/>
            <person name="Shirouzu T."/>
            <person name="Yoshinaga Y."/>
            <person name="Martin F.M."/>
            <person name="Grigoriev I.V."/>
            <person name="Hibbett D.S."/>
        </authorList>
    </citation>
    <scope>NUCLEOTIDE SEQUENCE [LARGE SCALE GENOMIC DNA]</scope>
    <source>
        <strain evidence="1 2">HHB12733</strain>
    </source>
</reference>
<name>A0A165I952_9BASI</name>
<evidence type="ECO:0000313" key="1">
    <source>
        <dbReference type="EMBL" id="KZT60283.1"/>
    </source>
</evidence>
<dbReference type="EMBL" id="KV423932">
    <property type="protein sequence ID" value="KZT60283.1"/>
    <property type="molecule type" value="Genomic_DNA"/>
</dbReference>